<proteinExistence type="predicted"/>
<dbReference type="PROSITE" id="PS51007">
    <property type="entry name" value="CYTC"/>
    <property type="match status" value="2"/>
</dbReference>
<dbReference type="EMBL" id="JAUSVX010000008">
    <property type="protein sequence ID" value="MDQ0471261.1"/>
    <property type="molecule type" value="Genomic_DNA"/>
</dbReference>
<dbReference type="InterPro" id="IPR051395">
    <property type="entry name" value="Cytochrome_c_Peroxidase/MauG"/>
</dbReference>
<dbReference type="PANTHER" id="PTHR30600">
    <property type="entry name" value="CYTOCHROME C PEROXIDASE-RELATED"/>
    <property type="match status" value="1"/>
</dbReference>
<dbReference type="RefSeq" id="WP_307276081.1">
    <property type="nucleotide sequence ID" value="NZ_JAUSVX010000008.1"/>
</dbReference>
<keyword evidence="2 4" id="KW-0479">Metal-binding</keyword>
<dbReference type="InterPro" id="IPR009056">
    <property type="entry name" value="Cyt_c-like_dom"/>
</dbReference>
<sequence length="372" mass="37421">MDLVSLTAVFVLLAAPALADSLDVAIGQKLFKRQWVSAPSSTKSNDGLGPLYAAPSCASCHPGGGGGVTPVVRFGLGEGGDPVYGRQLQPFAVTGLDGEGTARIIGTDGRPSVTIEGLAYGPLDPATRIGLRRPPGLGGLGAVAALGDDAILANAGTLGGRPNRRPDGRIGRFGWKAADADIEEQVAAAFSLDMGLSTRLRPDPYGDCTPAQGACRAAPTGSDHGEPEIADPILAAISAYVASLTAPSPDPAAPGGAAFERLGCAACHRPMLSDISGRTAAVFSDLLLHEMGPDLDDGVAEPGVASSEWRTAPLIGLGARLAAGGALLHDGRATTIAGAVAAHGGQAGATRAAFDRASPEERAALESYLKGL</sequence>
<keyword evidence="1 4" id="KW-0349">Heme</keyword>
<dbReference type="InterPro" id="IPR010538">
    <property type="entry name" value="DHOR"/>
</dbReference>
<protein>
    <submittedName>
        <fullName evidence="7">CxxC motif-containing protein (DUF1111 family)</fullName>
    </submittedName>
</protein>
<dbReference type="InterPro" id="IPR036909">
    <property type="entry name" value="Cyt_c-like_dom_sf"/>
</dbReference>
<evidence type="ECO:0000256" key="5">
    <source>
        <dbReference type="SAM" id="SignalP"/>
    </source>
</evidence>
<organism evidence="7 8">
    <name type="scientific">Labrys wisconsinensis</name>
    <dbReference type="NCBI Taxonomy" id="425677"/>
    <lineage>
        <taxon>Bacteria</taxon>
        <taxon>Pseudomonadati</taxon>
        <taxon>Pseudomonadota</taxon>
        <taxon>Alphaproteobacteria</taxon>
        <taxon>Hyphomicrobiales</taxon>
        <taxon>Xanthobacteraceae</taxon>
        <taxon>Labrys</taxon>
    </lineage>
</organism>
<feature type="signal peptide" evidence="5">
    <location>
        <begin position="1"/>
        <end position="19"/>
    </location>
</feature>
<name>A0ABU0JAG5_9HYPH</name>
<evidence type="ECO:0000256" key="2">
    <source>
        <dbReference type="ARBA" id="ARBA00022723"/>
    </source>
</evidence>
<dbReference type="SUPFAM" id="SSF46626">
    <property type="entry name" value="Cytochrome c"/>
    <property type="match status" value="2"/>
</dbReference>
<feature type="domain" description="Cytochrome c" evidence="6">
    <location>
        <begin position="250"/>
        <end position="372"/>
    </location>
</feature>
<comment type="caution">
    <text evidence="7">The sequence shown here is derived from an EMBL/GenBank/DDBJ whole genome shotgun (WGS) entry which is preliminary data.</text>
</comment>
<dbReference type="Gene3D" id="1.10.760.10">
    <property type="entry name" value="Cytochrome c-like domain"/>
    <property type="match status" value="1"/>
</dbReference>
<evidence type="ECO:0000313" key="7">
    <source>
        <dbReference type="EMBL" id="MDQ0471261.1"/>
    </source>
</evidence>
<dbReference type="Proteomes" id="UP001242480">
    <property type="component" value="Unassembled WGS sequence"/>
</dbReference>
<evidence type="ECO:0000256" key="3">
    <source>
        <dbReference type="ARBA" id="ARBA00023004"/>
    </source>
</evidence>
<evidence type="ECO:0000313" key="8">
    <source>
        <dbReference type="Proteomes" id="UP001242480"/>
    </source>
</evidence>
<dbReference type="Pfam" id="PF06537">
    <property type="entry name" value="DHOR"/>
    <property type="match status" value="1"/>
</dbReference>
<keyword evidence="5" id="KW-0732">Signal</keyword>
<keyword evidence="8" id="KW-1185">Reference proteome</keyword>
<feature type="chain" id="PRO_5047374978" evidence="5">
    <location>
        <begin position="20"/>
        <end position="372"/>
    </location>
</feature>
<accession>A0ABU0JAG5</accession>
<keyword evidence="3 4" id="KW-0408">Iron</keyword>
<reference evidence="7 8" key="1">
    <citation type="submission" date="2023-07" db="EMBL/GenBank/DDBJ databases">
        <title>Genomic Encyclopedia of Type Strains, Phase IV (KMG-IV): sequencing the most valuable type-strain genomes for metagenomic binning, comparative biology and taxonomic classification.</title>
        <authorList>
            <person name="Goeker M."/>
        </authorList>
    </citation>
    <scope>NUCLEOTIDE SEQUENCE [LARGE SCALE GENOMIC DNA]</scope>
    <source>
        <strain evidence="7 8">DSM 19619</strain>
    </source>
</reference>
<gene>
    <name evidence="7" type="ORF">QO011_004284</name>
</gene>
<dbReference type="PANTHER" id="PTHR30600:SF4">
    <property type="entry name" value="CYTOCHROME C DOMAIN-CONTAINING PROTEIN"/>
    <property type="match status" value="1"/>
</dbReference>
<evidence type="ECO:0000256" key="1">
    <source>
        <dbReference type="ARBA" id="ARBA00022617"/>
    </source>
</evidence>
<feature type="domain" description="Cytochrome c" evidence="6">
    <location>
        <begin position="22"/>
        <end position="245"/>
    </location>
</feature>
<evidence type="ECO:0000256" key="4">
    <source>
        <dbReference type="PROSITE-ProRule" id="PRU00433"/>
    </source>
</evidence>
<evidence type="ECO:0000259" key="6">
    <source>
        <dbReference type="PROSITE" id="PS51007"/>
    </source>
</evidence>